<protein>
    <submittedName>
        <fullName evidence="2">SDR family oxidoreductase</fullName>
    </submittedName>
</protein>
<accession>A0A7Y7YCJ5</accession>
<dbReference type="InterPro" id="IPR036291">
    <property type="entry name" value="NAD(P)-bd_dom_sf"/>
</dbReference>
<dbReference type="GO" id="GO:0016616">
    <property type="term" value="F:oxidoreductase activity, acting on the CH-OH group of donors, NAD or NADP as acceptor"/>
    <property type="evidence" value="ECO:0007669"/>
    <property type="project" value="TreeGrafter"/>
</dbReference>
<dbReference type="FunFam" id="3.40.50.720:FF:000084">
    <property type="entry name" value="Short-chain dehydrogenase reductase"/>
    <property type="match status" value="1"/>
</dbReference>
<name>A0A7Y7YCJ5_9PSED</name>
<dbReference type="EMBL" id="JACAQD010000018">
    <property type="protein sequence ID" value="NWC33984.1"/>
    <property type="molecule type" value="Genomic_DNA"/>
</dbReference>
<dbReference type="InterPro" id="IPR002347">
    <property type="entry name" value="SDR_fam"/>
</dbReference>
<reference evidence="2 3" key="1">
    <citation type="submission" date="2020-04" db="EMBL/GenBank/DDBJ databases">
        <title>Molecular characterization of pseudomonads from Agaricus bisporus reveal novel blotch 2 pathogens in Western Europe.</title>
        <authorList>
            <person name="Taparia T."/>
            <person name="Krijger M."/>
            <person name="Haynes E."/>
            <person name="Elpinstone J.G."/>
            <person name="Noble R."/>
            <person name="Van Der Wolf J."/>
        </authorList>
    </citation>
    <scope>NUCLEOTIDE SEQUENCE [LARGE SCALE GENOMIC DNA]</scope>
    <source>
        <strain evidence="2 3">IPO3737</strain>
    </source>
</reference>
<dbReference type="Gene3D" id="3.40.50.720">
    <property type="entry name" value="NAD(P)-binding Rossmann-like Domain"/>
    <property type="match status" value="1"/>
</dbReference>
<dbReference type="PRINTS" id="PR00081">
    <property type="entry name" value="GDHRDH"/>
</dbReference>
<dbReference type="Pfam" id="PF13561">
    <property type="entry name" value="adh_short_C2"/>
    <property type="match status" value="1"/>
</dbReference>
<comment type="similarity">
    <text evidence="1">Belongs to the short-chain dehydrogenases/reductases (SDR) family.</text>
</comment>
<comment type="caution">
    <text evidence="2">The sequence shown here is derived from an EMBL/GenBank/DDBJ whole genome shotgun (WGS) entry which is preliminary data.</text>
</comment>
<evidence type="ECO:0000313" key="3">
    <source>
        <dbReference type="Proteomes" id="UP000520592"/>
    </source>
</evidence>
<organism evidence="2 3">
    <name type="scientific">Pseudomonas gingeri</name>
    <dbReference type="NCBI Taxonomy" id="117681"/>
    <lineage>
        <taxon>Bacteria</taxon>
        <taxon>Pseudomonadati</taxon>
        <taxon>Pseudomonadota</taxon>
        <taxon>Gammaproteobacteria</taxon>
        <taxon>Pseudomonadales</taxon>
        <taxon>Pseudomonadaceae</taxon>
        <taxon>Pseudomonas</taxon>
    </lineage>
</organism>
<dbReference type="CDD" id="cd05233">
    <property type="entry name" value="SDR_c"/>
    <property type="match status" value="1"/>
</dbReference>
<dbReference type="SUPFAM" id="SSF51735">
    <property type="entry name" value="NAD(P)-binding Rossmann-fold domains"/>
    <property type="match status" value="1"/>
</dbReference>
<evidence type="ECO:0000256" key="1">
    <source>
        <dbReference type="ARBA" id="ARBA00006484"/>
    </source>
</evidence>
<proteinExistence type="inferred from homology"/>
<dbReference type="PANTHER" id="PTHR42760">
    <property type="entry name" value="SHORT-CHAIN DEHYDROGENASES/REDUCTASES FAMILY MEMBER"/>
    <property type="match status" value="1"/>
</dbReference>
<dbReference type="Proteomes" id="UP000520592">
    <property type="component" value="Unassembled WGS sequence"/>
</dbReference>
<gene>
    <name evidence="2" type="ORF">HX876_16400</name>
</gene>
<sequence length="212" mass="22185">MLHGKTALITGGSSGIALAIAADVRRQADMQSVREQVELAFGSLDILFANAGVAYGTPLASTDEAMIDQLLAVNVKGVYFAVQALVPLMPKGGSIILNTSWLNQIGAPGRSLLSASKAAVRCFARTLSAELLDRQIRVNAVSPGSIATPLHRQAGQTQEAFEAYAAKVGGQVPAGRMGLPEEIAEAVCFLASDRSRYMLGAEMVIDGGRAEL</sequence>
<evidence type="ECO:0000313" key="2">
    <source>
        <dbReference type="EMBL" id="NWC33984.1"/>
    </source>
</evidence>
<dbReference type="AlphaFoldDB" id="A0A7Y7YCJ5"/>